<dbReference type="KEGG" id="taw:EI545_19690"/>
<keyword evidence="3" id="KW-0804">Transcription</keyword>
<protein>
    <submittedName>
        <fullName evidence="6">TetR/AcrR family transcriptional regulator</fullName>
    </submittedName>
</protein>
<accession>A0A3S8UBB4</accession>
<reference evidence="6 7" key="1">
    <citation type="submission" date="2018-12" db="EMBL/GenBank/DDBJ databases">
        <title>Complete genome sequencing of Tabrizicola sp. K13M18.</title>
        <authorList>
            <person name="Bae J.-W."/>
        </authorList>
    </citation>
    <scope>NUCLEOTIDE SEQUENCE [LARGE SCALE GENOMIC DNA]</scope>
    <source>
        <strain evidence="6 7">K13M18</strain>
    </source>
</reference>
<dbReference type="SUPFAM" id="SSF46689">
    <property type="entry name" value="Homeodomain-like"/>
    <property type="match status" value="1"/>
</dbReference>
<dbReference type="PANTHER" id="PTHR30055:SF234">
    <property type="entry name" value="HTH-TYPE TRANSCRIPTIONAL REGULATOR BETI"/>
    <property type="match status" value="1"/>
</dbReference>
<dbReference type="OrthoDB" id="3218408at2"/>
<feature type="DNA-binding region" description="H-T-H motif" evidence="4">
    <location>
        <begin position="34"/>
        <end position="53"/>
    </location>
</feature>
<dbReference type="GO" id="GO:0000976">
    <property type="term" value="F:transcription cis-regulatory region binding"/>
    <property type="evidence" value="ECO:0007669"/>
    <property type="project" value="TreeGrafter"/>
</dbReference>
<evidence type="ECO:0000313" key="6">
    <source>
        <dbReference type="EMBL" id="AZL60851.1"/>
    </source>
</evidence>
<evidence type="ECO:0000259" key="5">
    <source>
        <dbReference type="PROSITE" id="PS50977"/>
    </source>
</evidence>
<gene>
    <name evidence="6" type="ORF">EI545_19690</name>
</gene>
<proteinExistence type="predicted"/>
<name>A0A3S8UBB4_9RHOB</name>
<dbReference type="PRINTS" id="PR00455">
    <property type="entry name" value="HTHTETR"/>
</dbReference>
<dbReference type="PROSITE" id="PS50977">
    <property type="entry name" value="HTH_TETR_2"/>
    <property type="match status" value="1"/>
</dbReference>
<dbReference type="EMBL" id="CP034328">
    <property type="protein sequence ID" value="AZL60851.1"/>
    <property type="molecule type" value="Genomic_DNA"/>
</dbReference>
<evidence type="ECO:0000313" key="7">
    <source>
        <dbReference type="Proteomes" id="UP000282002"/>
    </source>
</evidence>
<dbReference type="PANTHER" id="PTHR30055">
    <property type="entry name" value="HTH-TYPE TRANSCRIPTIONAL REGULATOR RUTR"/>
    <property type="match status" value="1"/>
</dbReference>
<sequence>MDKERSERGWRGTPELWLDAAYGLLVEGGVEAVKVMPLAQRLGLSRTSFYWHFPDREALLDGLVARWRAQNTGNLVARCEAPAPTISAAMLNLIDCWVDPGLFDSRLEFAMRTWALTDPAVDAALVEADATRLAAITRLFLRFGYAATEADTRARTLYLTQVGYIALRSEESFDVRMGRIPAYVLTFSGVAPSAAEVAAFRMRHAVRSVGPEGSEAGSVRQA</sequence>
<dbReference type="Pfam" id="PF00440">
    <property type="entry name" value="TetR_N"/>
    <property type="match status" value="1"/>
</dbReference>
<organism evidence="6 7">
    <name type="scientific">Tabrizicola piscis</name>
    <dbReference type="NCBI Taxonomy" id="2494374"/>
    <lineage>
        <taxon>Bacteria</taxon>
        <taxon>Pseudomonadati</taxon>
        <taxon>Pseudomonadota</taxon>
        <taxon>Alphaproteobacteria</taxon>
        <taxon>Rhodobacterales</taxon>
        <taxon>Paracoccaceae</taxon>
        <taxon>Tabrizicola</taxon>
    </lineage>
</organism>
<keyword evidence="2 4" id="KW-0238">DNA-binding</keyword>
<dbReference type="RefSeq" id="WP_125327062.1">
    <property type="nucleotide sequence ID" value="NZ_CP034328.1"/>
</dbReference>
<feature type="domain" description="HTH tetR-type" evidence="5">
    <location>
        <begin position="11"/>
        <end position="71"/>
    </location>
</feature>
<keyword evidence="7" id="KW-1185">Reference proteome</keyword>
<dbReference type="GO" id="GO:0003700">
    <property type="term" value="F:DNA-binding transcription factor activity"/>
    <property type="evidence" value="ECO:0007669"/>
    <property type="project" value="TreeGrafter"/>
</dbReference>
<evidence type="ECO:0000256" key="2">
    <source>
        <dbReference type="ARBA" id="ARBA00023125"/>
    </source>
</evidence>
<evidence type="ECO:0000256" key="3">
    <source>
        <dbReference type="ARBA" id="ARBA00023163"/>
    </source>
</evidence>
<dbReference type="AlphaFoldDB" id="A0A3S8UBB4"/>
<evidence type="ECO:0000256" key="4">
    <source>
        <dbReference type="PROSITE-ProRule" id="PRU00335"/>
    </source>
</evidence>
<dbReference type="Gene3D" id="1.10.357.10">
    <property type="entry name" value="Tetracycline Repressor, domain 2"/>
    <property type="match status" value="1"/>
</dbReference>
<dbReference type="InterPro" id="IPR050109">
    <property type="entry name" value="HTH-type_TetR-like_transc_reg"/>
</dbReference>
<keyword evidence="1" id="KW-0805">Transcription regulation</keyword>
<dbReference type="InterPro" id="IPR009057">
    <property type="entry name" value="Homeodomain-like_sf"/>
</dbReference>
<dbReference type="Proteomes" id="UP000282002">
    <property type="component" value="Chromosome"/>
</dbReference>
<dbReference type="InterPro" id="IPR001647">
    <property type="entry name" value="HTH_TetR"/>
</dbReference>
<evidence type="ECO:0000256" key="1">
    <source>
        <dbReference type="ARBA" id="ARBA00023015"/>
    </source>
</evidence>